<dbReference type="AlphaFoldDB" id="A0A7R9P3B2"/>
<sequence>MIQPALREQQCSLYLAVPPSSPPRSYVRMRTTVKHHVADTEKPPPVHPTKTRTSISPSSAIQLNTTSALANYATEAGQLRLVIETYLFLEKLEHSIRPGLRPLDRADSPISGHMLSVAVALAVLGLTACAPQGPFTPRPYFNPRSPLTPQGYVPILAQNYDLNPFDNSYNFRSIFFKFQRAHNFRYESGDGSSRQENGVINNPGTQVEAAAVTGSYSYIAPDGTPITVNYIADENGFQPIGNNIHAQISKAVANQVAEARGVAALPVYLNSRFNPGPIV</sequence>
<dbReference type="EMBL" id="OE179210">
    <property type="protein sequence ID" value="CAD7568042.1"/>
    <property type="molecule type" value="Genomic_DNA"/>
</dbReference>
<feature type="region of interest" description="Disordered" evidence="3">
    <location>
        <begin position="37"/>
        <end position="57"/>
    </location>
</feature>
<dbReference type="PANTHER" id="PTHR10380:SF233">
    <property type="entry name" value="CUTICULAR PROTEIN 47EB-RELATED"/>
    <property type="match status" value="1"/>
</dbReference>
<proteinExistence type="predicted"/>
<protein>
    <submittedName>
        <fullName evidence="4">(California timema) hypothetical protein</fullName>
    </submittedName>
</protein>
<evidence type="ECO:0000256" key="1">
    <source>
        <dbReference type="ARBA" id="ARBA00022460"/>
    </source>
</evidence>
<dbReference type="Pfam" id="PF00379">
    <property type="entry name" value="Chitin_bind_4"/>
    <property type="match status" value="1"/>
</dbReference>
<evidence type="ECO:0000313" key="4">
    <source>
        <dbReference type="EMBL" id="CAD7568042.1"/>
    </source>
</evidence>
<dbReference type="PROSITE" id="PS51155">
    <property type="entry name" value="CHIT_BIND_RR_2"/>
    <property type="match status" value="1"/>
</dbReference>
<dbReference type="PROSITE" id="PS00233">
    <property type="entry name" value="CHIT_BIND_RR_1"/>
    <property type="match status" value="1"/>
</dbReference>
<dbReference type="GO" id="GO:0062129">
    <property type="term" value="C:chitin-based extracellular matrix"/>
    <property type="evidence" value="ECO:0007669"/>
    <property type="project" value="TreeGrafter"/>
</dbReference>
<dbReference type="GO" id="GO:0008010">
    <property type="term" value="F:structural constituent of chitin-based larval cuticle"/>
    <property type="evidence" value="ECO:0007669"/>
    <property type="project" value="TreeGrafter"/>
</dbReference>
<name>A0A7R9P3B2_TIMCA</name>
<dbReference type="PRINTS" id="PR00947">
    <property type="entry name" value="CUTICLE"/>
</dbReference>
<organism evidence="4">
    <name type="scientific">Timema californicum</name>
    <name type="common">California timema</name>
    <name type="synonym">Walking stick</name>
    <dbReference type="NCBI Taxonomy" id="61474"/>
    <lineage>
        <taxon>Eukaryota</taxon>
        <taxon>Metazoa</taxon>
        <taxon>Ecdysozoa</taxon>
        <taxon>Arthropoda</taxon>
        <taxon>Hexapoda</taxon>
        <taxon>Insecta</taxon>
        <taxon>Pterygota</taxon>
        <taxon>Neoptera</taxon>
        <taxon>Polyneoptera</taxon>
        <taxon>Phasmatodea</taxon>
        <taxon>Timematodea</taxon>
        <taxon>Timematoidea</taxon>
        <taxon>Timematidae</taxon>
        <taxon>Timema</taxon>
    </lineage>
</organism>
<reference evidence="4" key="1">
    <citation type="submission" date="2020-11" db="EMBL/GenBank/DDBJ databases">
        <authorList>
            <person name="Tran Van P."/>
        </authorList>
    </citation>
    <scope>NUCLEOTIDE SEQUENCE</scope>
</reference>
<dbReference type="InterPro" id="IPR050468">
    <property type="entry name" value="Cuticle_Struct_Prot"/>
</dbReference>
<evidence type="ECO:0000256" key="3">
    <source>
        <dbReference type="SAM" id="MobiDB-lite"/>
    </source>
</evidence>
<dbReference type="PANTHER" id="PTHR10380">
    <property type="entry name" value="CUTICLE PROTEIN"/>
    <property type="match status" value="1"/>
</dbReference>
<accession>A0A7R9P3B2</accession>
<evidence type="ECO:0000256" key="2">
    <source>
        <dbReference type="PROSITE-ProRule" id="PRU00497"/>
    </source>
</evidence>
<keyword evidence="1 2" id="KW-0193">Cuticle</keyword>
<dbReference type="InterPro" id="IPR000618">
    <property type="entry name" value="Insect_cuticle"/>
</dbReference>
<dbReference type="InterPro" id="IPR031311">
    <property type="entry name" value="CHIT_BIND_RR_consensus"/>
</dbReference>
<gene>
    <name evidence="4" type="ORF">TCMB3V08_LOCUS818</name>
</gene>